<sequence>MDSIDSGGTNPAVIDIEVVYKCTSCSAVYYNESAFRNHYSEKHSKKSVCLECDVRIWPETAKGHLIKKHNKAKVETCNCCASTFASHQDLSSHQKSIKKNGWNMEVVPLIVSQFTKRANITKIKPQLYIRVERELPPKLILPMDDNKIAPLQIAIPTEKHNPLGFSDLLIPTVTLHKPVPRKPTVINNHYNPLLAALLAQTAGIPIFPPSTALFPRTTPPIWNNSNIPIHANKNDNVIQPTLGRSAFSPVPSRLIPQGHPGMMFPFLSSFGPGVLPPFPTPLPPFMLPQTPVMHHVLPSQMNCNNEDMDICLLCEKYLLFGETAERHLILYHKAVAPARCPCCSWTFRHGDYAINHNRMMLKKNGYNFTPLVINKYPPGHFVRNKKHFPQDFMKFLTELQDNAKTKVSRERDLQHQMDSIDSGGTNPAVDIEAYYTAMMNSINDRTIAMDKTIDAILAILLNNPNILNPVLPTVTPTPSIPRMTDQFSNNPNVDTNNQMFGGSLLLSLLLNQTNAPVQPNQTLQTPSPPITVPFSQQIGSELTASLPSSSAPVFLSPNLKTPILRVVRNSASAKKNTKERARNISKTLKLNEKSNKNKNEEICLICEKYIPFEETGESHMMIHHTIFNQPTKCGCCFWVFRDLSTVESHCKQLTNRNGNTEIPLIINNCPPGNQLTPMDSVNQEYKEFLTAIQIGIIHNVKGSYE</sequence>
<keyword evidence="3 5" id="KW-0863">Zinc-finger</keyword>
<dbReference type="PROSITE" id="PS00028">
    <property type="entry name" value="ZINC_FINGER_C2H2_1"/>
    <property type="match status" value="1"/>
</dbReference>
<evidence type="ECO:0000259" key="6">
    <source>
        <dbReference type="PROSITE" id="PS50157"/>
    </source>
</evidence>
<dbReference type="AlphaFoldDB" id="A0A6A5H181"/>
<reference evidence="7 8" key="1">
    <citation type="submission" date="2019-12" db="EMBL/GenBank/DDBJ databases">
        <title>Chromosome-level assembly of the Caenorhabditis remanei genome.</title>
        <authorList>
            <person name="Teterina A.A."/>
            <person name="Willis J.H."/>
            <person name="Phillips P.C."/>
        </authorList>
    </citation>
    <scope>NUCLEOTIDE SEQUENCE [LARGE SCALE GENOMIC DNA]</scope>
    <source>
        <strain evidence="7 8">PX506</strain>
        <tissue evidence="7">Whole organism</tissue>
    </source>
</reference>
<dbReference type="CTD" id="9800471"/>
<dbReference type="EMBL" id="WUAV01000003">
    <property type="protein sequence ID" value="KAF1761007.1"/>
    <property type="molecule type" value="Genomic_DNA"/>
</dbReference>
<evidence type="ECO:0000313" key="8">
    <source>
        <dbReference type="Proteomes" id="UP000483820"/>
    </source>
</evidence>
<keyword evidence="2" id="KW-0677">Repeat</keyword>
<dbReference type="KEGG" id="crq:GCK72_009260"/>
<dbReference type="Proteomes" id="UP000483820">
    <property type="component" value="Chromosome III"/>
</dbReference>
<dbReference type="GeneID" id="9800471"/>
<dbReference type="PANTHER" id="PTHR24379:SF121">
    <property type="entry name" value="C2H2-TYPE DOMAIN-CONTAINING PROTEIN"/>
    <property type="match status" value="1"/>
</dbReference>
<evidence type="ECO:0000256" key="3">
    <source>
        <dbReference type="ARBA" id="ARBA00022771"/>
    </source>
</evidence>
<keyword evidence="1" id="KW-0479">Metal-binding</keyword>
<comment type="caution">
    <text evidence="7">The sequence shown here is derived from an EMBL/GenBank/DDBJ whole genome shotgun (WGS) entry which is preliminary data.</text>
</comment>
<dbReference type="GO" id="GO:0008270">
    <property type="term" value="F:zinc ion binding"/>
    <property type="evidence" value="ECO:0007669"/>
    <property type="project" value="UniProtKB-KW"/>
</dbReference>
<feature type="domain" description="C2H2-type" evidence="6">
    <location>
        <begin position="20"/>
        <end position="48"/>
    </location>
</feature>
<proteinExistence type="predicted"/>
<evidence type="ECO:0000256" key="4">
    <source>
        <dbReference type="ARBA" id="ARBA00022833"/>
    </source>
</evidence>
<dbReference type="RefSeq" id="XP_053586869.1">
    <property type="nucleotide sequence ID" value="XM_053727292.1"/>
</dbReference>
<protein>
    <recommendedName>
        <fullName evidence="6">C2H2-type domain-containing protein</fullName>
    </recommendedName>
</protein>
<evidence type="ECO:0000256" key="1">
    <source>
        <dbReference type="ARBA" id="ARBA00022723"/>
    </source>
</evidence>
<evidence type="ECO:0000256" key="2">
    <source>
        <dbReference type="ARBA" id="ARBA00022737"/>
    </source>
</evidence>
<dbReference type="InterPro" id="IPR013087">
    <property type="entry name" value="Znf_C2H2_type"/>
</dbReference>
<keyword evidence="4" id="KW-0862">Zinc</keyword>
<evidence type="ECO:0000313" key="7">
    <source>
        <dbReference type="EMBL" id="KAF1761007.1"/>
    </source>
</evidence>
<organism evidence="7 8">
    <name type="scientific">Caenorhabditis remanei</name>
    <name type="common">Caenorhabditis vulgaris</name>
    <dbReference type="NCBI Taxonomy" id="31234"/>
    <lineage>
        <taxon>Eukaryota</taxon>
        <taxon>Metazoa</taxon>
        <taxon>Ecdysozoa</taxon>
        <taxon>Nematoda</taxon>
        <taxon>Chromadorea</taxon>
        <taxon>Rhabditida</taxon>
        <taxon>Rhabditina</taxon>
        <taxon>Rhabditomorpha</taxon>
        <taxon>Rhabditoidea</taxon>
        <taxon>Rhabditidae</taxon>
        <taxon>Peloderinae</taxon>
        <taxon>Caenorhabditis</taxon>
    </lineage>
</organism>
<gene>
    <name evidence="7" type="ORF">GCK72_009260</name>
</gene>
<dbReference type="PANTHER" id="PTHR24379">
    <property type="entry name" value="KRAB AND ZINC FINGER DOMAIN-CONTAINING"/>
    <property type="match status" value="1"/>
</dbReference>
<dbReference type="PROSITE" id="PS50157">
    <property type="entry name" value="ZINC_FINGER_C2H2_2"/>
    <property type="match status" value="1"/>
</dbReference>
<evidence type="ECO:0000256" key="5">
    <source>
        <dbReference type="PROSITE-ProRule" id="PRU00042"/>
    </source>
</evidence>
<name>A0A6A5H181_CAERE</name>
<accession>A0A6A5H181</accession>